<dbReference type="KEGG" id="osn:115214814"/>
<dbReference type="Proteomes" id="UP000515154">
    <property type="component" value="Linkage group LG8"/>
</dbReference>
<organism evidence="1 2">
    <name type="scientific">Octopus sinensis</name>
    <name type="common">East Asian common octopus</name>
    <dbReference type="NCBI Taxonomy" id="2607531"/>
    <lineage>
        <taxon>Eukaryota</taxon>
        <taxon>Metazoa</taxon>
        <taxon>Spiralia</taxon>
        <taxon>Lophotrochozoa</taxon>
        <taxon>Mollusca</taxon>
        <taxon>Cephalopoda</taxon>
        <taxon>Coleoidea</taxon>
        <taxon>Octopodiformes</taxon>
        <taxon>Octopoda</taxon>
        <taxon>Incirrata</taxon>
        <taxon>Octopodidae</taxon>
        <taxon>Octopus</taxon>
    </lineage>
</organism>
<protein>
    <submittedName>
        <fullName evidence="2">Uncharacterized protein LOC115214814</fullName>
    </submittedName>
</protein>
<accession>A0A6P7SN40</accession>
<evidence type="ECO:0000313" key="2">
    <source>
        <dbReference type="RefSeq" id="XP_029639704.1"/>
    </source>
</evidence>
<dbReference type="PANTHER" id="PTHR46068">
    <property type="entry name" value="PROTEIN CBG27172"/>
    <property type="match status" value="1"/>
</dbReference>
<dbReference type="Gene3D" id="3.30.420.10">
    <property type="entry name" value="Ribonuclease H-like superfamily/Ribonuclease H"/>
    <property type="match status" value="1"/>
</dbReference>
<reference evidence="2" key="1">
    <citation type="submission" date="2025-08" db="UniProtKB">
        <authorList>
            <consortium name="RefSeq"/>
        </authorList>
    </citation>
    <scope>IDENTIFICATION</scope>
</reference>
<dbReference type="PANTHER" id="PTHR46068:SF1">
    <property type="entry name" value="TRANSPOSASE IS30-LIKE HTH DOMAIN-CONTAINING PROTEIN"/>
    <property type="match status" value="1"/>
</dbReference>
<dbReference type="GO" id="GO:0003676">
    <property type="term" value="F:nucleic acid binding"/>
    <property type="evidence" value="ECO:0007669"/>
    <property type="project" value="InterPro"/>
</dbReference>
<gene>
    <name evidence="2" type="primary">LOC115214814</name>
</gene>
<keyword evidence="1" id="KW-1185">Reference proteome</keyword>
<dbReference type="AlphaFoldDB" id="A0A6P7SN40"/>
<name>A0A6P7SN40_9MOLL</name>
<evidence type="ECO:0000313" key="1">
    <source>
        <dbReference type="Proteomes" id="UP000515154"/>
    </source>
</evidence>
<proteinExistence type="predicted"/>
<sequence>MRLIAKEHHVSKRTIRNVVHKDIKYKSYVIRKGIGSSADLPETSRKRSVRTPQLIKNTRGKIRRNPCCSVRKLAATAKISRISTYRVLKEDLRTRPYKMIRRHEITQVYKAMKPERSRLILRQIAECTLPNLMFTDEKKFDIEQTINNQNDRLWSVSDSVEVRLVNRRQSPQSIMVWAAVTANWYSGVLKLLPLY</sequence>
<dbReference type="InterPro" id="IPR036397">
    <property type="entry name" value="RNaseH_sf"/>
</dbReference>
<dbReference type="RefSeq" id="XP_029639704.1">
    <property type="nucleotide sequence ID" value="XM_029783844.1"/>
</dbReference>